<dbReference type="PANTHER" id="PTHR48111">
    <property type="entry name" value="REGULATOR OF RPOS"/>
    <property type="match status" value="1"/>
</dbReference>
<evidence type="ECO:0000313" key="11">
    <source>
        <dbReference type="Proteomes" id="UP000603865"/>
    </source>
</evidence>
<dbReference type="PANTHER" id="PTHR48111:SF22">
    <property type="entry name" value="REGULATOR OF RPOS"/>
    <property type="match status" value="1"/>
</dbReference>
<keyword evidence="1" id="KW-0597">Phosphoprotein</keyword>
<dbReference type="Pfam" id="PF00072">
    <property type="entry name" value="Response_reg"/>
    <property type="match status" value="1"/>
</dbReference>
<organism evidence="10 11">
    <name type="scientific">Deinococcus ruber</name>
    <dbReference type="NCBI Taxonomy" id="1848197"/>
    <lineage>
        <taxon>Bacteria</taxon>
        <taxon>Thermotogati</taxon>
        <taxon>Deinococcota</taxon>
        <taxon>Deinococci</taxon>
        <taxon>Deinococcales</taxon>
        <taxon>Deinococcaceae</taxon>
        <taxon>Deinococcus</taxon>
    </lineage>
</organism>
<protein>
    <submittedName>
        <fullName evidence="10">DNA-binding response regulator</fullName>
    </submittedName>
</protein>
<keyword evidence="3" id="KW-0805">Transcription regulation</keyword>
<dbReference type="AlphaFoldDB" id="A0A918FHM1"/>
<dbReference type="EMBL" id="BMQL01000085">
    <property type="protein sequence ID" value="GGR38320.1"/>
    <property type="molecule type" value="Genomic_DNA"/>
</dbReference>
<dbReference type="InterPro" id="IPR036388">
    <property type="entry name" value="WH-like_DNA-bd_sf"/>
</dbReference>
<keyword evidence="2" id="KW-0902">Two-component regulatory system</keyword>
<dbReference type="PROSITE" id="PS50110">
    <property type="entry name" value="RESPONSE_REGULATORY"/>
    <property type="match status" value="1"/>
</dbReference>
<evidence type="ECO:0000256" key="4">
    <source>
        <dbReference type="ARBA" id="ARBA00023125"/>
    </source>
</evidence>
<dbReference type="Proteomes" id="UP000603865">
    <property type="component" value="Unassembled WGS sequence"/>
</dbReference>
<dbReference type="PROSITE" id="PS51755">
    <property type="entry name" value="OMPR_PHOB"/>
    <property type="match status" value="1"/>
</dbReference>
<dbReference type="GO" id="GO:0000976">
    <property type="term" value="F:transcription cis-regulatory region binding"/>
    <property type="evidence" value="ECO:0007669"/>
    <property type="project" value="TreeGrafter"/>
</dbReference>
<dbReference type="InterPro" id="IPR001867">
    <property type="entry name" value="OmpR/PhoB-type_DNA-bd"/>
</dbReference>
<evidence type="ECO:0000256" key="6">
    <source>
        <dbReference type="PROSITE-ProRule" id="PRU00169"/>
    </source>
</evidence>
<dbReference type="CDD" id="cd00383">
    <property type="entry name" value="trans_reg_C"/>
    <property type="match status" value="1"/>
</dbReference>
<evidence type="ECO:0000313" key="10">
    <source>
        <dbReference type="EMBL" id="GGR38320.1"/>
    </source>
</evidence>
<dbReference type="Gene3D" id="1.10.10.10">
    <property type="entry name" value="Winged helix-like DNA-binding domain superfamily/Winged helix DNA-binding domain"/>
    <property type="match status" value="1"/>
</dbReference>
<comment type="caution">
    <text evidence="10">The sequence shown here is derived from an EMBL/GenBank/DDBJ whole genome shotgun (WGS) entry which is preliminary data.</text>
</comment>
<evidence type="ECO:0000256" key="3">
    <source>
        <dbReference type="ARBA" id="ARBA00023015"/>
    </source>
</evidence>
<feature type="domain" description="OmpR/PhoB-type" evidence="9">
    <location>
        <begin position="123"/>
        <end position="222"/>
    </location>
</feature>
<name>A0A918FHM1_9DEIO</name>
<gene>
    <name evidence="10" type="ORF">GCM10008957_54360</name>
</gene>
<keyword evidence="5" id="KW-0804">Transcription</keyword>
<dbReference type="Pfam" id="PF00486">
    <property type="entry name" value="Trans_reg_C"/>
    <property type="match status" value="1"/>
</dbReference>
<dbReference type="RefSeq" id="WP_189093667.1">
    <property type="nucleotide sequence ID" value="NZ_BMQL01000085.1"/>
</dbReference>
<reference evidence="10" key="1">
    <citation type="journal article" date="2014" name="Int. J. Syst. Evol. Microbiol.">
        <title>Complete genome sequence of Corynebacterium casei LMG S-19264T (=DSM 44701T), isolated from a smear-ripened cheese.</title>
        <authorList>
            <consortium name="US DOE Joint Genome Institute (JGI-PGF)"/>
            <person name="Walter F."/>
            <person name="Albersmeier A."/>
            <person name="Kalinowski J."/>
            <person name="Ruckert C."/>
        </authorList>
    </citation>
    <scope>NUCLEOTIDE SEQUENCE</scope>
    <source>
        <strain evidence="10">JCM 31311</strain>
    </source>
</reference>
<dbReference type="InterPro" id="IPR011006">
    <property type="entry name" value="CheY-like_superfamily"/>
</dbReference>
<dbReference type="SMART" id="SM00862">
    <property type="entry name" value="Trans_reg_C"/>
    <property type="match status" value="1"/>
</dbReference>
<feature type="domain" description="Response regulatory" evidence="8">
    <location>
        <begin position="5"/>
        <end position="117"/>
    </location>
</feature>
<evidence type="ECO:0000256" key="2">
    <source>
        <dbReference type="ARBA" id="ARBA00023012"/>
    </source>
</evidence>
<dbReference type="InterPro" id="IPR001789">
    <property type="entry name" value="Sig_transdc_resp-reg_receiver"/>
</dbReference>
<evidence type="ECO:0000259" key="8">
    <source>
        <dbReference type="PROSITE" id="PS50110"/>
    </source>
</evidence>
<dbReference type="GO" id="GO:0006355">
    <property type="term" value="P:regulation of DNA-templated transcription"/>
    <property type="evidence" value="ECO:0007669"/>
    <property type="project" value="InterPro"/>
</dbReference>
<proteinExistence type="predicted"/>
<dbReference type="Gene3D" id="3.40.50.2300">
    <property type="match status" value="1"/>
</dbReference>
<comment type="caution">
    <text evidence="6">Lacks conserved residue(s) required for the propagation of feature annotation.</text>
</comment>
<keyword evidence="11" id="KW-1185">Reference proteome</keyword>
<keyword evidence="4 7" id="KW-0238">DNA-binding</keyword>
<accession>A0A918FHM1</accession>
<dbReference type="GO" id="GO:0000156">
    <property type="term" value="F:phosphorelay response regulator activity"/>
    <property type="evidence" value="ECO:0007669"/>
    <property type="project" value="TreeGrafter"/>
</dbReference>
<dbReference type="GO" id="GO:0032993">
    <property type="term" value="C:protein-DNA complex"/>
    <property type="evidence" value="ECO:0007669"/>
    <property type="project" value="TreeGrafter"/>
</dbReference>
<reference evidence="10" key="2">
    <citation type="submission" date="2020-09" db="EMBL/GenBank/DDBJ databases">
        <authorList>
            <person name="Sun Q."/>
            <person name="Ohkuma M."/>
        </authorList>
    </citation>
    <scope>NUCLEOTIDE SEQUENCE</scope>
    <source>
        <strain evidence="10">JCM 31311</strain>
    </source>
</reference>
<dbReference type="SUPFAM" id="SSF52172">
    <property type="entry name" value="CheY-like"/>
    <property type="match status" value="1"/>
</dbReference>
<dbReference type="SMART" id="SM00448">
    <property type="entry name" value="REC"/>
    <property type="match status" value="1"/>
</dbReference>
<sequence length="238" mass="26291">MSPRDVLVITHDAHLAAPLETALRGAGHHVRIAGTVMAGLILAREAGPSVVLVERELPDGRGRDVITRLRGSSVPILVLTDRDIVEETVELLQLGANNVLVKPVAVQELVVQIRVQLRRPQRDEHLSYHGLEVWPHLQRVTVHGQNLRLTDKQRTLLAALLRTPGQIVSRADLTDALWPTRTLVKDSHALEVHVNHLRANFAAVGLHGVIHTVRQGGYMIHLERIDNGRNTPNSSSEP</sequence>
<evidence type="ECO:0000256" key="1">
    <source>
        <dbReference type="ARBA" id="ARBA00022553"/>
    </source>
</evidence>
<dbReference type="InterPro" id="IPR039420">
    <property type="entry name" value="WalR-like"/>
</dbReference>
<evidence type="ECO:0000259" key="9">
    <source>
        <dbReference type="PROSITE" id="PS51755"/>
    </source>
</evidence>
<dbReference type="GO" id="GO:0005829">
    <property type="term" value="C:cytosol"/>
    <property type="evidence" value="ECO:0007669"/>
    <property type="project" value="TreeGrafter"/>
</dbReference>
<evidence type="ECO:0000256" key="5">
    <source>
        <dbReference type="ARBA" id="ARBA00023163"/>
    </source>
</evidence>
<evidence type="ECO:0000256" key="7">
    <source>
        <dbReference type="PROSITE-ProRule" id="PRU01091"/>
    </source>
</evidence>
<feature type="DNA-binding region" description="OmpR/PhoB-type" evidence="7">
    <location>
        <begin position="123"/>
        <end position="222"/>
    </location>
</feature>